<keyword evidence="2" id="KW-1185">Reference proteome</keyword>
<dbReference type="AlphaFoldDB" id="A0A151PG63"/>
<dbReference type="Proteomes" id="UP000050525">
    <property type="component" value="Unassembled WGS sequence"/>
</dbReference>
<accession>A0A151PG63</accession>
<reference evidence="1 2" key="1">
    <citation type="journal article" date="2012" name="Genome Biol.">
        <title>Sequencing three crocodilian genomes to illuminate the evolution of archosaurs and amniotes.</title>
        <authorList>
            <person name="St John J.A."/>
            <person name="Braun E.L."/>
            <person name="Isberg S.R."/>
            <person name="Miles L.G."/>
            <person name="Chong A.Y."/>
            <person name="Gongora J."/>
            <person name="Dalzell P."/>
            <person name="Moran C."/>
            <person name="Bed'hom B."/>
            <person name="Abzhanov A."/>
            <person name="Burgess S.C."/>
            <person name="Cooksey A.M."/>
            <person name="Castoe T.A."/>
            <person name="Crawford N.G."/>
            <person name="Densmore L.D."/>
            <person name="Drew J.C."/>
            <person name="Edwards S.V."/>
            <person name="Faircloth B.C."/>
            <person name="Fujita M.K."/>
            <person name="Greenwold M.J."/>
            <person name="Hoffmann F.G."/>
            <person name="Howard J.M."/>
            <person name="Iguchi T."/>
            <person name="Janes D.E."/>
            <person name="Khan S.Y."/>
            <person name="Kohno S."/>
            <person name="de Koning A.J."/>
            <person name="Lance S.L."/>
            <person name="McCarthy F.M."/>
            <person name="McCormack J.E."/>
            <person name="Merchant M.E."/>
            <person name="Peterson D.G."/>
            <person name="Pollock D.D."/>
            <person name="Pourmand N."/>
            <person name="Raney B.J."/>
            <person name="Roessler K.A."/>
            <person name="Sanford J.R."/>
            <person name="Sawyer R.H."/>
            <person name="Schmidt C.J."/>
            <person name="Triplett E.W."/>
            <person name="Tuberville T.D."/>
            <person name="Venegas-Anaya M."/>
            <person name="Howard J.T."/>
            <person name="Jarvis E.D."/>
            <person name="Guillette L.J.Jr."/>
            <person name="Glenn T.C."/>
            <person name="Green R.E."/>
            <person name="Ray D.A."/>
        </authorList>
    </citation>
    <scope>NUCLEOTIDE SEQUENCE [LARGE SCALE GENOMIC DNA]</scope>
    <source>
        <strain evidence="1">KSC_2009_1</strain>
    </source>
</reference>
<proteinExistence type="predicted"/>
<gene>
    <name evidence="1" type="ORF">Y1Q_0003601</name>
</gene>
<dbReference type="EMBL" id="AKHW03000266">
    <property type="protein sequence ID" value="KYO48000.1"/>
    <property type="molecule type" value="Genomic_DNA"/>
</dbReference>
<name>A0A151PG63_ALLMI</name>
<protein>
    <submittedName>
        <fullName evidence="1">Uncharacterized protein</fullName>
    </submittedName>
</protein>
<evidence type="ECO:0000313" key="2">
    <source>
        <dbReference type="Proteomes" id="UP000050525"/>
    </source>
</evidence>
<evidence type="ECO:0000313" key="1">
    <source>
        <dbReference type="EMBL" id="KYO48000.1"/>
    </source>
</evidence>
<comment type="caution">
    <text evidence="1">The sequence shown here is derived from an EMBL/GenBank/DDBJ whole genome shotgun (WGS) entry which is preliminary data.</text>
</comment>
<organism evidence="1 2">
    <name type="scientific">Alligator mississippiensis</name>
    <name type="common">American alligator</name>
    <dbReference type="NCBI Taxonomy" id="8496"/>
    <lineage>
        <taxon>Eukaryota</taxon>
        <taxon>Metazoa</taxon>
        <taxon>Chordata</taxon>
        <taxon>Craniata</taxon>
        <taxon>Vertebrata</taxon>
        <taxon>Euteleostomi</taxon>
        <taxon>Archelosauria</taxon>
        <taxon>Archosauria</taxon>
        <taxon>Crocodylia</taxon>
        <taxon>Alligatoridae</taxon>
        <taxon>Alligatorinae</taxon>
        <taxon>Alligator</taxon>
    </lineage>
</organism>
<sequence length="100" mass="10970">MCAQLVLFSQSCSSDPSTLSTAREATFLRGLLVGVALCVRALCQGVHCSKRKATRLTCVIFIECHVKLEILVLIFRGLTALEPAYLKDHVRLSVVKTSFS</sequence>